<proteinExistence type="predicted"/>
<accession>A0ACB5SJH1</accession>
<dbReference type="Proteomes" id="UP001165186">
    <property type="component" value="Unassembled WGS sequence"/>
</dbReference>
<dbReference type="EMBL" id="BSXG01000110">
    <property type="protein sequence ID" value="GME43693.1"/>
    <property type="molecule type" value="Genomic_DNA"/>
</dbReference>
<evidence type="ECO:0000313" key="1">
    <source>
        <dbReference type="EMBL" id="GME43693.1"/>
    </source>
</evidence>
<evidence type="ECO:0000313" key="2">
    <source>
        <dbReference type="Proteomes" id="UP001165186"/>
    </source>
</evidence>
<reference evidence="1" key="1">
    <citation type="submission" date="2024-09" db="EMBL/GenBank/DDBJ databases">
        <title>Draft Genome Sequences of Neofusicoccum parvum.</title>
        <authorList>
            <person name="Ashida A."/>
            <person name="Camagna M."/>
            <person name="Tanaka A."/>
            <person name="Takemoto D."/>
        </authorList>
    </citation>
    <scope>NUCLEOTIDE SEQUENCE</scope>
    <source>
        <strain evidence="1">PPO83</strain>
    </source>
</reference>
<keyword evidence="2" id="KW-1185">Reference proteome</keyword>
<name>A0ACB5SJH1_9PEZI</name>
<comment type="caution">
    <text evidence="1">The sequence shown here is derived from an EMBL/GenBank/DDBJ whole genome shotgun (WGS) entry which is preliminary data.</text>
</comment>
<organism evidence="1 2">
    <name type="scientific">Neofusicoccum parvum</name>
    <dbReference type="NCBI Taxonomy" id="310453"/>
    <lineage>
        <taxon>Eukaryota</taxon>
        <taxon>Fungi</taxon>
        <taxon>Dikarya</taxon>
        <taxon>Ascomycota</taxon>
        <taxon>Pezizomycotina</taxon>
        <taxon>Dothideomycetes</taxon>
        <taxon>Dothideomycetes incertae sedis</taxon>
        <taxon>Botryosphaeriales</taxon>
        <taxon>Botryosphaeriaceae</taxon>
        <taxon>Neofusicoccum</taxon>
    </lineage>
</organism>
<gene>
    <name evidence="1" type="primary">g11870</name>
    <name evidence="1" type="ORF">NpPPO83_00011870</name>
</gene>
<protein>
    <submittedName>
        <fullName evidence="1">Uncharacterized protein LTHEOB_9613</fullName>
    </submittedName>
</protein>
<sequence length="217" mass="22975">MSTTTAAAPTPKNPPPSTSHPEPTPSPPFTLTSPPAKDIWRKPPTTNKFDAPLSAPHRGPLRSFHRAALTIALPPPAALATYDQGTLLLAITRPGAALRDAGPAARWVKTGVEMWRGRPWLSTVACEQWADASLVPLGGGPAARVEVERGEGGGGLWVWLCGEGGTRAPLREVCWFFAEEEDGEWEVSVAACAARPLGSEGGEGLAVGFEGLEVEWR</sequence>